<name>A0AAF0F3Y4_9BASI</name>
<dbReference type="Pfam" id="PF09011">
    <property type="entry name" value="HMG_box_2"/>
    <property type="match status" value="1"/>
</dbReference>
<dbReference type="GeneID" id="85224539"/>
<reference evidence="5" key="1">
    <citation type="submission" date="2023-03" db="EMBL/GenBank/DDBJ databases">
        <title>Mating type loci evolution in Malassezia.</title>
        <authorList>
            <person name="Coelho M.A."/>
        </authorList>
    </citation>
    <scope>NUCLEOTIDE SEQUENCE</scope>
    <source>
        <strain evidence="5">CBS 9431</strain>
    </source>
</reference>
<proteinExistence type="predicted"/>
<dbReference type="Proteomes" id="UP001217754">
    <property type="component" value="Chromosome 1"/>
</dbReference>
<dbReference type="PROSITE" id="PS50118">
    <property type="entry name" value="HMG_BOX_2"/>
    <property type="match status" value="2"/>
</dbReference>
<dbReference type="GO" id="GO:0005634">
    <property type="term" value="C:nucleus"/>
    <property type="evidence" value="ECO:0007669"/>
    <property type="project" value="UniProtKB-UniRule"/>
</dbReference>
<dbReference type="SUPFAM" id="SSF47095">
    <property type="entry name" value="HMG-box"/>
    <property type="match status" value="2"/>
</dbReference>
<dbReference type="AlphaFoldDB" id="A0AAF0F3Y4"/>
<accession>A0AAF0F3Y4</accession>
<keyword evidence="6" id="KW-1185">Reference proteome</keyword>
<feature type="domain" description="HMG box" evidence="4">
    <location>
        <begin position="159"/>
        <end position="229"/>
    </location>
</feature>
<feature type="region of interest" description="Disordered" evidence="3">
    <location>
        <begin position="285"/>
        <end position="393"/>
    </location>
</feature>
<feature type="compositionally biased region" description="Basic and acidic residues" evidence="3">
    <location>
        <begin position="366"/>
        <end position="380"/>
    </location>
</feature>
<dbReference type="InterPro" id="IPR009071">
    <property type="entry name" value="HMG_box_dom"/>
</dbReference>
<feature type="domain" description="HMG box" evidence="4">
    <location>
        <begin position="264"/>
        <end position="336"/>
    </location>
</feature>
<dbReference type="EMBL" id="CP119958">
    <property type="protein sequence ID" value="WFD37942.1"/>
    <property type="molecule type" value="Genomic_DNA"/>
</dbReference>
<dbReference type="InterPro" id="IPR050342">
    <property type="entry name" value="HMGB"/>
</dbReference>
<evidence type="ECO:0000313" key="6">
    <source>
        <dbReference type="Proteomes" id="UP001217754"/>
    </source>
</evidence>
<dbReference type="Pfam" id="PF00505">
    <property type="entry name" value="HMG_box"/>
    <property type="match status" value="1"/>
</dbReference>
<organism evidence="5 6">
    <name type="scientific">Malassezia japonica</name>
    <dbReference type="NCBI Taxonomy" id="223818"/>
    <lineage>
        <taxon>Eukaryota</taxon>
        <taxon>Fungi</taxon>
        <taxon>Dikarya</taxon>
        <taxon>Basidiomycota</taxon>
        <taxon>Ustilaginomycotina</taxon>
        <taxon>Malasseziomycetes</taxon>
        <taxon>Malasseziales</taxon>
        <taxon>Malasseziaceae</taxon>
        <taxon>Malassezia</taxon>
    </lineage>
</organism>
<gene>
    <name evidence="5" type="ORF">MJAP1_000890</name>
</gene>
<evidence type="ECO:0000256" key="2">
    <source>
        <dbReference type="PROSITE-ProRule" id="PRU00267"/>
    </source>
</evidence>
<evidence type="ECO:0000259" key="4">
    <source>
        <dbReference type="PROSITE" id="PS50118"/>
    </source>
</evidence>
<evidence type="ECO:0000256" key="1">
    <source>
        <dbReference type="ARBA" id="ARBA00023125"/>
    </source>
</evidence>
<feature type="region of interest" description="Disordered" evidence="3">
    <location>
        <begin position="130"/>
        <end position="162"/>
    </location>
</feature>
<feature type="compositionally biased region" description="Basic and acidic residues" evidence="3">
    <location>
        <begin position="308"/>
        <end position="340"/>
    </location>
</feature>
<sequence>MSFGAPAPGMPAMPGMSMPMYGYGMPRPMPGGMPGLTSQTMSSTNPMLGGADVGVPGNFANVPMSYPQFTNGMMFPGIPATGLPAAMNPNAASPFPAPGAPGMPGAMGVGKAKKQLGRPRKYPVSEVPDMRFAQFGQPEASRKKEPAPVPQLKSRLKPPKQSPSAWQIFFTEELQKIKAASPEERLNVAHVAKDAGLRYAALPESERQKFQERSQEAKEQYEKDLAAWRAKLTPDDIRHENMFRSAQRKLGKSRRGNLKDPNAPKKPLSAYFLFLRTIRTDPEMSKEVLEGEHETTKQSVLAAAKWRTLSDEEKQPYLDQADKDKAEYERLRREYEESRGITRPSTSHTPAHAAHDDEPPSSVGFDAEHGELDDLGDAKHPFSLGQPEAAQVL</sequence>
<keyword evidence="2" id="KW-0539">Nucleus</keyword>
<keyword evidence="1 2" id="KW-0238">DNA-binding</keyword>
<dbReference type="GO" id="GO:0003677">
    <property type="term" value="F:DNA binding"/>
    <property type="evidence" value="ECO:0007669"/>
    <property type="project" value="UniProtKB-UniRule"/>
</dbReference>
<dbReference type="RefSeq" id="XP_060120839.1">
    <property type="nucleotide sequence ID" value="XM_060264856.1"/>
</dbReference>
<dbReference type="Gene3D" id="1.10.30.10">
    <property type="entry name" value="High mobility group box domain"/>
    <property type="match status" value="2"/>
</dbReference>
<evidence type="ECO:0000256" key="3">
    <source>
        <dbReference type="SAM" id="MobiDB-lite"/>
    </source>
</evidence>
<dbReference type="SMART" id="SM00398">
    <property type="entry name" value="HMG"/>
    <property type="match status" value="2"/>
</dbReference>
<evidence type="ECO:0000313" key="5">
    <source>
        <dbReference type="EMBL" id="WFD37942.1"/>
    </source>
</evidence>
<feature type="compositionally biased region" description="Basic and acidic residues" evidence="3">
    <location>
        <begin position="285"/>
        <end position="296"/>
    </location>
</feature>
<protein>
    <recommendedName>
        <fullName evidence="4">HMG box domain-containing protein</fullName>
    </recommendedName>
</protein>
<feature type="region of interest" description="Disordered" evidence="3">
    <location>
        <begin position="238"/>
        <end position="266"/>
    </location>
</feature>
<dbReference type="InterPro" id="IPR036910">
    <property type="entry name" value="HMG_box_dom_sf"/>
</dbReference>
<feature type="DNA-binding region" description="HMG box" evidence="2">
    <location>
        <begin position="264"/>
        <end position="336"/>
    </location>
</feature>
<dbReference type="PANTHER" id="PTHR48112:SF22">
    <property type="entry name" value="MITOCHONDRIAL TRANSCRIPTION FACTOR A, ISOFORM B"/>
    <property type="match status" value="1"/>
</dbReference>
<feature type="DNA-binding region" description="HMG box" evidence="2">
    <location>
        <begin position="159"/>
        <end position="229"/>
    </location>
</feature>
<feature type="compositionally biased region" description="Basic residues" evidence="3">
    <location>
        <begin position="246"/>
        <end position="256"/>
    </location>
</feature>
<dbReference type="PANTHER" id="PTHR48112">
    <property type="entry name" value="HIGH MOBILITY GROUP PROTEIN DSP1"/>
    <property type="match status" value="1"/>
</dbReference>